<comment type="caution">
    <text evidence="3">The sequence shown here is derived from an EMBL/GenBank/DDBJ whole genome shotgun (WGS) entry which is preliminary data.</text>
</comment>
<gene>
    <name evidence="3" type="ORF">J3U88_14900</name>
</gene>
<organism evidence="3 4">
    <name type="scientific">Acanthopleuribacter pedis</name>
    <dbReference type="NCBI Taxonomy" id="442870"/>
    <lineage>
        <taxon>Bacteria</taxon>
        <taxon>Pseudomonadati</taxon>
        <taxon>Acidobacteriota</taxon>
        <taxon>Holophagae</taxon>
        <taxon>Acanthopleuribacterales</taxon>
        <taxon>Acanthopleuribacteraceae</taxon>
        <taxon>Acanthopleuribacter</taxon>
    </lineage>
</organism>
<dbReference type="GO" id="GO:0046513">
    <property type="term" value="P:ceramide biosynthetic process"/>
    <property type="evidence" value="ECO:0007669"/>
    <property type="project" value="TreeGrafter"/>
</dbReference>
<dbReference type="PANTHER" id="PTHR12879:SF8">
    <property type="entry name" value="SPHINGOLIPID DELTA(4)-DESATURASE DES1"/>
    <property type="match status" value="1"/>
</dbReference>
<feature type="transmembrane region" description="Helical" evidence="1">
    <location>
        <begin position="189"/>
        <end position="205"/>
    </location>
</feature>
<feature type="transmembrane region" description="Helical" evidence="1">
    <location>
        <begin position="40"/>
        <end position="60"/>
    </location>
</feature>
<dbReference type="InterPro" id="IPR005804">
    <property type="entry name" value="FA_desaturase_dom"/>
</dbReference>
<keyword evidence="1" id="KW-0812">Transmembrane</keyword>
<keyword evidence="4" id="KW-1185">Reference proteome</keyword>
<protein>
    <submittedName>
        <fullName evidence="3">Fatty acid desaturase</fullName>
    </submittedName>
</protein>
<name>A0A8J7Q3A9_9BACT</name>
<dbReference type="EMBL" id="JAFREP010000014">
    <property type="protein sequence ID" value="MBO1319762.1"/>
    <property type="molecule type" value="Genomic_DNA"/>
</dbReference>
<dbReference type="AlphaFoldDB" id="A0A8J7Q3A9"/>
<sequence>MAGKESYYYARAGALNRELKQRIPSETLKKLHRKQPWRHFAVALRQILLLLSMPVVIYFFQDQPLIWVPAAIIQGFTVFSFSVLLHEAVHKCIFNHDRYNLNDKLGLLYGSISGLAASQFTRWHMDHHYQLGDAGADPKRAHLTPKTNARWLKLLYFTPALYPIYFRAAFKAQNGYEPELRARIKKERLFAIGLHLAVLIFYGWLSPLFLIKAGIIPLFFVFPVAFAVNRVAQHYVIDPDDIAHWSTRMQPNTLWNTLFLWSSYHLEHHYYPAVPFYNLKALNLELQEFYRQRSIPAYGYVTLLKMWLFDNHLPHSKPTKGTVAAAKPSRA</sequence>
<evidence type="ECO:0000256" key="1">
    <source>
        <dbReference type="SAM" id="Phobius"/>
    </source>
</evidence>
<feature type="domain" description="Fatty acid desaturase" evidence="2">
    <location>
        <begin position="65"/>
        <end position="294"/>
    </location>
</feature>
<dbReference type="GO" id="GO:0042284">
    <property type="term" value="F:sphingolipid delta-4 desaturase activity"/>
    <property type="evidence" value="ECO:0007669"/>
    <property type="project" value="TreeGrafter"/>
</dbReference>
<keyword evidence="1" id="KW-1133">Transmembrane helix</keyword>
<dbReference type="RefSeq" id="WP_207859669.1">
    <property type="nucleotide sequence ID" value="NZ_JAFREP010000014.1"/>
</dbReference>
<dbReference type="GO" id="GO:0016020">
    <property type="term" value="C:membrane"/>
    <property type="evidence" value="ECO:0007669"/>
    <property type="project" value="GOC"/>
</dbReference>
<evidence type="ECO:0000313" key="4">
    <source>
        <dbReference type="Proteomes" id="UP000664417"/>
    </source>
</evidence>
<evidence type="ECO:0000259" key="2">
    <source>
        <dbReference type="Pfam" id="PF00487"/>
    </source>
</evidence>
<dbReference type="PANTHER" id="PTHR12879">
    <property type="entry name" value="SPHINGOLIPID DELTA 4 DESATURASE/C-4 HYDROXYLASE PROTEIN DES2"/>
    <property type="match status" value="1"/>
</dbReference>
<dbReference type="Proteomes" id="UP000664417">
    <property type="component" value="Unassembled WGS sequence"/>
</dbReference>
<dbReference type="Pfam" id="PF00487">
    <property type="entry name" value="FA_desaturase"/>
    <property type="match status" value="1"/>
</dbReference>
<evidence type="ECO:0000313" key="3">
    <source>
        <dbReference type="EMBL" id="MBO1319762.1"/>
    </source>
</evidence>
<keyword evidence="1" id="KW-0472">Membrane</keyword>
<reference evidence="3" key="1">
    <citation type="submission" date="2021-03" db="EMBL/GenBank/DDBJ databases">
        <authorList>
            <person name="Wang G."/>
        </authorList>
    </citation>
    <scope>NUCLEOTIDE SEQUENCE</scope>
    <source>
        <strain evidence="3">KCTC 12899</strain>
    </source>
</reference>
<proteinExistence type="predicted"/>
<feature type="transmembrane region" description="Helical" evidence="1">
    <location>
        <begin position="66"/>
        <end position="85"/>
    </location>
</feature>
<accession>A0A8J7Q3A9</accession>